<dbReference type="AlphaFoldDB" id="A0A6G1EU14"/>
<protein>
    <submittedName>
        <fullName evidence="1">Uncharacterized protein</fullName>
    </submittedName>
</protein>
<evidence type="ECO:0000313" key="1">
    <source>
        <dbReference type="EMBL" id="KAF0928062.1"/>
    </source>
</evidence>
<reference evidence="1 2" key="1">
    <citation type="submission" date="2019-11" db="EMBL/GenBank/DDBJ databases">
        <title>Whole genome sequence of Oryza granulata.</title>
        <authorList>
            <person name="Li W."/>
        </authorList>
    </citation>
    <scope>NUCLEOTIDE SEQUENCE [LARGE SCALE GENOMIC DNA]</scope>
    <source>
        <strain evidence="2">cv. Menghai</strain>
        <tissue evidence="1">Leaf</tissue>
    </source>
</reference>
<gene>
    <name evidence="1" type="ORF">E2562_037497</name>
</gene>
<dbReference type="Proteomes" id="UP000479710">
    <property type="component" value="Unassembled WGS sequence"/>
</dbReference>
<dbReference type="EMBL" id="SPHZ02000003">
    <property type="protein sequence ID" value="KAF0928062.1"/>
    <property type="molecule type" value="Genomic_DNA"/>
</dbReference>
<accession>A0A6G1EU14</accession>
<keyword evidence="2" id="KW-1185">Reference proteome</keyword>
<name>A0A6G1EU14_9ORYZ</name>
<proteinExistence type="predicted"/>
<comment type="caution">
    <text evidence="1">The sequence shown here is derived from an EMBL/GenBank/DDBJ whole genome shotgun (WGS) entry which is preliminary data.</text>
</comment>
<sequence>MAEQLDDGVKVAQAVRKLGDRCRSREGSLDNEALVLEGRAMSSRKSSFGQRCYGNRYLRMMREHINGRGMFGIGKQRA</sequence>
<organism evidence="1 2">
    <name type="scientific">Oryza meyeriana var. granulata</name>
    <dbReference type="NCBI Taxonomy" id="110450"/>
    <lineage>
        <taxon>Eukaryota</taxon>
        <taxon>Viridiplantae</taxon>
        <taxon>Streptophyta</taxon>
        <taxon>Embryophyta</taxon>
        <taxon>Tracheophyta</taxon>
        <taxon>Spermatophyta</taxon>
        <taxon>Magnoliopsida</taxon>
        <taxon>Liliopsida</taxon>
        <taxon>Poales</taxon>
        <taxon>Poaceae</taxon>
        <taxon>BOP clade</taxon>
        <taxon>Oryzoideae</taxon>
        <taxon>Oryzeae</taxon>
        <taxon>Oryzinae</taxon>
        <taxon>Oryza</taxon>
        <taxon>Oryza meyeriana</taxon>
    </lineage>
</organism>
<evidence type="ECO:0000313" key="2">
    <source>
        <dbReference type="Proteomes" id="UP000479710"/>
    </source>
</evidence>